<dbReference type="RefSeq" id="WP_263514051.1">
    <property type="nucleotide sequence ID" value="NZ_CP099556.1"/>
</dbReference>
<organism evidence="1 2">
    <name type="scientific">Aliarcobacter cryaerophilus</name>
    <dbReference type="NCBI Taxonomy" id="28198"/>
    <lineage>
        <taxon>Bacteria</taxon>
        <taxon>Pseudomonadati</taxon>
        <taxon>Campylobacterota</taxon>
        <taxon>Epsilonproteobacteria</taxon>
        <taxon>Campylobacterales</taxon>
        <taxon>Arcobacteraceae</taxon>
        <taxon>Aliarcobacter</taxon>
    </lineage>
</organism>
<dbReference type="PANTHER" id="PTHR38733:SF1">
    <property type="entry name" value="TYPE IV METHYL-DIRECTED RESTRICTION ENZYME ECOKMCRBC"/>
    <property type="match status" value="1"/>
</dbReference>
<proteinExistence type="predicted"/>
<accession>A0AA46NTM0</accession>
<evidence type="ECO:0000313" key="1">
    <source>
        <dbReference type="EMBL" id="UYF42403.1"/>
    </source>
</evidence>
<sequence>MNNQNKATISEFGLIGCEIEPSNKFLCAKIEESFYKELESFAKTDKGKDVLQFTGNGKYLQAKSYVGTIQTTSGFILEILPKTVSKKDLSDEEQKEQIINSKQIFMKLLHLLYKLPNYKNIDSTNFERIKDLEIFEIFIFMFLEEVGIIIKKGIKSDYVGCEDNLFYLKGKLLINEQIKRNSIHKERFYVQYDDYNQNRSENRLIKSTLKLLSNISRDFDNQRKIRQYLEHMNWIELSLNIDKDFSMVKTGRGMEHYKNALIWSKVFLKKESFSSFSGDTVAFAILYPMEKLFECFVEWWLEKRYSHLQIEAQNGGVDFVKKLFTVRPDFLIKKDNQVICVADAKWKLIESDKEFSQSDFYQLFAYKHIFSYQEKIKNRENKKLALRIYYPKIEKIFEESKIFRYFDDSQIIIVPLDIETELFKDKNKL</sequence>
<gene>
    <name evidence="1" type="ORF">NGX11_05700</name>
</gene>
<reference evidence="1" key="1">
    <citation type="journal article" date="2022" name="Front. Microbiol.">
        <title>Species classification and novel plasmid identifications in Arcobacter cryaerophilus and Arcobacter cryaerophilus-like organisms.</title>
        <authorList>
            <person name="Zhou G."/>
            <person name="Wang M."/>
            <person name="Wang H."/>
            <person name="Chen X."/>
            <person name="Gu Y."/>
            <person name="Shao Z."/>
            <person name="Zhang J."/>
            <person name="Zhang M."/>
        </authorList>
    </citation>
    <scope>NUCLEOTIDE SEQUENCE</scope>
    <source>
        <strain evidence="1">ICDCAC48</strain>
    </source>
</reference>
<dbReference type="InterPro" id="IPR019292">
    <property type="entry name" value="McrC"/>
</dbReference>
<protein>
    <submittedName>
        <fullName evidence="1">McrC family protein</fullName>
    </submittedName>
</protein>
<evidence type="ECO:0000313" key="2">
    <source>
        <dbReference type="Proteomes" id="UP001164100"/>
    </source>
</evidence>
<dbReference type="EMBL" id="CP099556">
    <property type="protein sequence ID" value="UYF42403.1"/>
    <property type="molecule type" value="Genomic_DNA"/>
</dbReference>
<dbReference type="Pfam" id="PF10117">
    <property type="entry name" value="McrBC"/>
    <property type="match status" value="1"/>
</dbReference>
<dbReference type="PANTHER" id="PTHR38733">
    <property type="entry name" value="PROTEIN MCRC"/>
    <property type="match status" value="1"/>
</dbReference>
<dbReference type="Proteomes" id="UP001164100">
    <property type="component" value="Chromosome"/>
</dbReference>
<name>A0AA46NTM0_9BACT</name>
<dbReference type="AlphaFoldDB" id="A0AA46NTM0"/>